<keyword evidence="1" id="KW-0285">Flavoprotein</keyword>
<dbReference type="AlphaFoldDB" id="A0A6C0BWQ9"/>
<dbReference type="EMBL" id="MN739261">
    <property type="protein sequence ID" value="QHS95964.1"/>
    <property type="molecule type" value="Genomic_DNA"/>
</dbReference>
<dbReference type="SUPFAM" id="SSF55785">
    <property type="entry name" value="PYP-like sensor domain (PAS domain)"/>
    <property type="match status" value="1"/>
</dbReference>
<dbReference type="PANTHER" id="PTHR47429">
    <property type="entry name" value="PROTEIN TWIN LOV 1"/>
    <property type="match status" value="1"/>
</dbReference>
<organism evidence="5">
    <name type="scientific">viral metagenome</name>
    <dbReference type="NCBI Taxonomy" id="1070528"/>
    <lineage>
        <taxon>unclassified sequences</taxon>
        <taxon>metagenomes</taxon>
        <taxon>organismal metagenomes</taxon>
    </lineage>
</organism>
<evidence type="ECO:0000256" key="1">
    <source>
        <dbReference type="ARBA" id="ARBA00022630"/>
    </source>
</evidence>
<dbReference type="NCBIfam" id="TIGR00229">
    <property type="entry name" value="sensory_box"/>
    <property type="match status" value="1"/>
</dbReference>
<dbReference type="Gene3D" id="3.30.450.20">
    <property type="entry name" value="PAS domain"/>
    <property type="match status" value="1"/>
</dbReference>
<proteinExistence type="predicted"/>
<feature type="domain" description="PAS" evidence="4">
    <location>
        <begin position="91"/>
        <end position="163"/>
    </location>
</feature>
<name>A0A6C0BWQ9_9ZZZZ</name>
<dbReference type="InterPro" id="IPR001610">
    <property type="entry name" value="PAC"/>
</dbReference>
<keyword evidence="2" id="KW-0288">FMN</keyword>
<dbReference type="PANTHER" id="PTHR47429:SF2">
    <property type="entry name" value="PROTEIN TWIN LOV 1"/>
    <property type="match status" value="1"/>
</dbReference>
<keyword evidence="3" id="KW-0157">Chromophore</keyword>
<evidence type="ECO:0000256" key="2">
    <source>
        <dbReference type="ARBA" id="ARBA00022643"/>
    </source>
</evidence>
<dbReference type="GO" id="GO:0005634">
    <property type="term" value="C:nucleus"/>
    <property type="evidence" value="ECO:0007669"/>
    <property type="project" value="TreeGrafter"/>
</dbReference>
<dbReference type="InterPro" id="IPR000014">
    <property type="entry name" value="PAS"/>
</dbReference>
<accession>A0A6C0BWQ9</accession>
<dbReference type="SMART" id="SM00086">
    <property type="entry name" value="PAC"/>
    <property type="match status" value="1"/>
</dbReference>
<dbReference type="Pfam" id="PF13426">
    <property type="entry name" value="PAS_9"/>
    <property type="match status" value="1"/>
</dbReference>
<sequence length="233" mass="27280">MDLLEVAKHKPKTNSYLQYIYCEQLNTNLNLVLSKDLNKELIREKEARLNDLFAPVTRENSTIHEFIEIFKDQSRDYLYSHLNYDDLKWFNRMTSIVENLPLCVTIANAKKNIMGFPLLYVNKQFEKMTGYNREDIIGKNCNFLQPDEPPRKEELQYVLMKNSLEVSKPVSVVITNYKSNGVPFKNLLALKPICDRYGNYIFVIGIQTEITDELNLTDIKNVIDLIDILQFEL</sequence>
<dbReference type="CDD" id="cd00130">
    <property type="entry name" value="PAS"/>
    <property type="match status" value="1"/>
</dbReference>
<evidence type="ECO:0000256" key="3">
    <source>
        <dbReference type="ARBA" id="ARBA00022991"/>
    </source>
</evidence>
<evidence type="ECO:0000259" key="4">
    <source>
        <dbReference type="PROSITE" id="PS50112"/>
    </source>
</evidence>
<evidence type="ECO:0000313" key="5">
    <source>
        <dbReference type="EMBL" id="QHS95964.1"/>
    </source>
</evidence>
<dbReference type="PROSITE" id="PS50112">
    <property type="entry name" value="PAS"/>
    <property type="match status" value="1"/>
</dbReference>
<dbReference type="InterPro" id="IPR035965">
    <property type="entry name" value="PAS-like_dom_sf"/>
</dbReference>
<protein>
    <recommendedName>
        <fullName evidence="4">PAS domain-containing protein</fullName>
    </recommendedName>
</protein>
<reference evidence="5" key="1">
    <citation type="journal article" date="2020" name="Nature">
        <title>Giant virus diversity and host interactions through global metagenomics.</title>
        <authorList>
            <person name="Schulz F."/>
            <person name="Roux S."/>
            <person name="Paez-Espino D."/>
            <person name="Jungbluth S."/>
            <person name="Walsh D.A."/>
            <person name="Denef V.J."/>
            <person name="McMahon K.D."/>
            <person name="Konstantinidis K.T."/>
            <person name="Eloe-Fadrosh E.A."/>
            <person name="Kyrpides N.C."/>
            <person name="Woyke T."/>
        </authorList>
    </citation>
    <scope>NUCLEOTIDE SEQUENCE</scope>
    <source>
        <strain evidence="5">GVMAG-M-3300019093-7</strain>
    </source>
</reference>